<reference evidence="2 3" key="1">
    <citation type="submission" date="2019-10" db="EMBL/GenBank/DDBJ databases">
        <title>Nocardia macrotermitis sp. nov. and Nocardia aurantia sp. nov., isolated from the gut of fungus growing-termite Macrotermes natalensis.</title>
        <authorList>
            <person name="Benndorf R."/>
            <person name="Schwitalla J."/>
            <person name="Martin K."/>
            <person name="De Beer W."/>
            <person name="Kaster A.-K."/>
            <person name="Vollmers J."/>
            <person name="Poulsen M."/>
            <person name="Beemelmanns C."/>
        </authorList>
    </citation>
    <scope>NUCLEOTIDE SEQUENCE [LARGE SCALE GENOMIC DNA]</scope>
    <source>
        <strain evidence="2 3">RB56</strain>
    </source>
</reference>
<evidence type="ECO:0000256" key="1">
    <source>
        <dbReference type="SAM" id="MobiDB-lite"/>
    </source>
</evidence>
<proteinExistence type="predicted"/>
<evidence type="ECO:0000313" key="2">
    <source>
        <dbReference type="EMBL" id="MQY27179.1"/>
    </source>
</evidence>
<dbReference type="EMBL" id="WEGI01000005">
    <property type="protein sequence ID" value="MQY27179.1"/>
    <property type="molecule type" value="Genomic_DNA"/>
</dbReference>
<gene>
    <name evidence="2" type="ORF">NRB56_27610</name>
</gene>
<name>A0A7K0DN81_9NOCA</name>
<sequence length="172" mass="19054">MSAFQGRCRITVTSVAALFPQRVVVRMHGHVLAAVLDGVAGASCLVDEDDWEVLPQHWVGGQWRANVRNLVSDWALDGDVERLVIRSKDRDWPNDRDERNLILMLERTAGRDREDTRDREGVRNAEGSRSRAMAVRSERFVVPDIGPVGSGPSIGRPVPVAEPVRRAQPGVG</sequence>
<dbReference type="RefSeq" id="WP_153341935.1">
    <property type="nucleotide sequence ID" value="NZ_WEGI01000005.1"/>
</dbReference>
<feature type="region of interest" description="Disordered" evidence="1">
    <location>
        <begin position="112"/>
        <end position="172"/>
    </location>
</feature>
<keyword evidence="3" id="KW-1185">Reference proteome</keyword>
<feature type="compositionally biased region" description="Basic and acidic residues" evidence="1">
    <location>
        <begin position="112"/>
        <end position="129"/>
    </location>
</feature>
<dbReference type="AlphaFoldDB" id="A0A7K0DN81"/>
<protein>
    <submittedName>
        <fullName evidence="2">Uncharacterized protein</fullName>
    </submittedName>
</protein>
<evidence type="ECO:0000313" key="3">
    <source>
        <dbReference type="Proteomes" id="UP000431401"/>
    </source>
</evidence>
<organism evidence="2 3">
    <name type="scientific">Nocardia aurantia</name>
    <dbReference type="NCBI Taxonomy" id="2585199"/>
    <lineage>
        <taxon>Bacteria</taxon>
        <taxon>Bacillati</taxon>
        <taxon>Actinomycetota</taxon>
        <taxon>Actinomycetes</taxon>
        <taxon>Mycobacteriales</taxon>
        <taxon>Nocardiaceae</taxon>
        <taxon>Nocardia</taxon>
    </lineage>
</organism>
<accession>A0A7K0DN81</accession>
<comment type="caution">
    <text evidence="2">The sequence shown here is derived from an EMBL/GenBank/DDBJ whole genome shotgun (WGS) entry which is preliminary data.</text>
</comment>
<dbReference type="Proteomes" id="UP000431401">
    <property type="component" value="Unassembled WGS sequence"/>
</dbReference>
<dbReference type="OrthoDB" id="4286622at2"/>